<sequence length="118" mass="11798">MTTHRADVPSPAGVHSPAAVMISSVLSVTVSTASVTAAASHRSATTPTGCAADARGCRVPTSVMPTLLAPAAVRARPRCWAVGSSGCAVTMSQLPSARTGAGDAATVLVRARRASRTE</sequence>
<keyword evidence="2" id="KW-1185">Reference proteome</keyword>
<evidence type="ECO:0000313" key="2">
    <source>
        <dbReference type="Proteomes" id="UP000054024"/>
    </source>
</evidence>
<name>A0A124GZU3_9ACTN</name>
<dbReference type="AlphaFoldDB" id="A0A124GZU3"/>
<accession>A0A124GZU3</accession>
<dbReference type="Proteomes" id="UP000054024">
    <property type="component" value="Unassembled WGS sequence"/>
</dbReference>
<comment type="caution">
    <text evidence="1">The sequence shown here is derived from an EMBL/GenBank/DDBJ whole genome shotgun (WGS) entry which is preliminary data.</text>
</comment>
<gene>
    <name evidence="1" type="ORF">AQI70_21835</name>
</gene>
<evidence type="ECO:0000313" key="1">
    <source>
        <dbReference type="EMBL" id="KUM73411.1"/>
    </source>
</evidence>
<dbReference type="EMBL" id="LMWJ01000015">
    <property type="protein sequence ID" value="KUM73411.1"/>
    <property type="molecule type" value="Genomic_DNA"/>
</dbReference>
<proteinExistence type="predicted"/>
<organism evidence="1 2">
    <name type="scientific">Streptomyces curacoi</name>
    <dbReference type="NCBI Taxonomy" id="146536"/>
    <lineage>
        <taxon>Bacteria</taxon>
        <taxon>Bacillati</taxon>
        <taxon>Actinomycetota</taxon>
        <taxon>Actinomycetes</taxon>
        <taxon>Kitasatosporales</taxon>
        <taxon>Streptomycetaceae</taxon>
        <taxon>Streptomyces</taxon>
    </lineage>
</organism>
<reference evidence="1 2" key="1">
    <citation type="submission" date="2015-10" db="EMBL/GenBank/DDBJ databases">
        <title>Draft genome sequence of Streptomyces curacoi DSM 40107, type strain for the species Streptomyces curacoi.</title>
        <authorList>
            <person name="Ruckert C."/>
            <person name="Winkler A."/>
            <person name="Kalinowski J."/>
            <person name="Kampfer P."/>
            <person name="Glaeser S."/>
        </authorList>
    </citation>
    <scope>NUCLEOTIDE SEQUENCE [LARGE SCALE GENOMIC DNA]</scope>
    <source>
        <strain evidence="1 2">DSM 40107</strain>
    </source>
</reference>
<protein>
    <submittedName>
        <fullName evidence="1">Uncharacterized protein</fullName>
    </submittedName>
</protein>